<dbReference type="Gene3D" id="2.20.110.10">
    <property type="entry name" value="Histone H3 K4-specific methyltransferase SET7/9 N-terminal domain"/>
    <property type="match status" value="1"/>
</dbReference>
<protein>
    <recommendedName>
        <fullName evidence="3">Phophatidylinositol-4-phosphate 5-kinase</fullName>
    </recommendedName>
</protein>
<proteinExistence type="predicted"/>
<dbReference type="RefSeq" id="WP_029491509.1">
    <property type="nucleotide sequence ID" value="NZ_ATKH01000095.1"/>
</dbReference>
<dbReference type="AlphaFoldDB" id="A0AAC8WK25"/>
<organism evidence="1 2">
    <name type="scientific">Fusobacterium hwasookii ChDC F206</name>
    <dbReference type="NCBI Taxonomy" id="1307443"/>
    <lineage>
        <taxon>Bacteria</taxon>
        <taxon>Fusobacteriati</taxon>
        <taxon>Fusobacteriota</taxon>
        <taxon>Fusobacteriia</taxon>
        <taxon>Fusobacteriales</taxon>
        <taxon>Fusobacteriaceae</taxon>
        <taxon>Fusobacterium</taxon>
    </lineage>
</organism>
<gene>
    <name evidence="1" type="ORF">RN92_01530</name>
</gene>
<evidence type="ECO:0008006" key="3">
    <source>
        <dbReference type="Google" id="ProtNLM"/>
    </source>
</evidence>
<accession>A0AAC8WK25</accession>
<dbReference type="Pfam" id="PF07661">
    <property type="entry name" value="MORN_2"/>
    <property type="match status" value="2"/>
</dbReference>
<dbReference type="EMBL" id="CP013336">
    <property type="protein sequence ID" value="ALQ34651.1"/>
    <property type="molecule type" value="Genomic_DNA"/>
</dbReference>
<dbReference type="GeneID" id="60658266"/>
<dbReference type="Proteomes" id="UP000068516">
    <property type="component" value="Chromosome"/>
</dbReference>
<name>A0AAC8WK25_9FUSO</name>
<evidence type="ECO:0000313" key="1">
    <source>
        <dbReference type="EMBL" id="ALQ34651.1"/>
    </source>
</evidence>
<dbReference type="SUPFAM" id="SSF82185">
    <property type="entry name" value="Histone H3 K4-specific methyltransferase SET7/9 N-terminal domain"/>
    <property type="match status" value="1"/>
</dbReference>
<dbReference type="InterPro" id="IPR011652">
    <property type="entry name" value="MORN_2"/>
</dbReference>
<reference evidence="1 2" key="1">
    <citation type="submission" date="2015-11" db="EMBL/GenBank/DDBJ databases">
        <authorList>
            <person name="Kook J.-K."/>
            <person name="Park S.-N."/>
            <person name="Lim Y.K."/>
            <person name="Jo E."/>
        </authorList>
    </citation>
    <scope>NUCLEOTIDE SEQUENCE [LARGE SCALE GENOMIC DNA]</scope>
    <source>
        <strain evidence="1 2">ChDC F206</strain>
    </source>
</reference>
<sequence length="63" mass="7043">MKKILLALFLVSSALLVKEYYPNGKIKIEEPYKNGQIDGIAKAYDEAGKVIQQATFKNGQQVK</sequence>
<evidence type="ECO:0000313" key="2">
    <source>
        <dbReference type="Proteomes" id="UP000068516"/>
    </source>
</evidence>